<dbReference type="Pfam" id="PF01979">
    <property type="entry name" value="Amidohydro_1"/>
    <property type="match status" value="1"/>
</dbReference>
<proteinExistence type="predicted"/>
<dbReference type="PANTHER" id="PTHR43135">
    <property type="entry name" value="ALPHA-D-RIBOSE 1-METHYLPHOSPHONATE 5-TRIPHOSPHATE DIPHOSPHATASE"/>
    <property type="match status" value="1"/>
</dbReference>
<feature type="domain" description="Amidohydrolase-related" evidence="1">
    <location>
        <begin position="4"/>
        <end position="126"/>
    </location>
</feature>
<organism evidence="2">
    <name type="scientific">mine drainage metagenome</name>
    <dbReference type="NCBI Taxonomy" id="410659"/>
    <lineage>
        <taxon>unclassified sequences</taxon>
        <taxon>metagenomes</taxon>
        <taxon>ecological metagenomes</taxon>
    </lineage>
</organism>
<dbReference type="InterPro" id="IPR006680">
    <property type="entry name" value="Amidohydro-rel"/>
</dbReference>
<dbReference type="AlphaFoldDB" id="T0ZHX8"/>
<gene>
    <name evidence="2" type="ORF">B1A_20713</name>
</gene>
<reference evidence="2" key="1">
    <citation type="submission" date="2013-08" db="EMBL/GenBank/DDBJ databases">
        <authorList>
            <person name="Mendez C."/>
            <person name="Richter M."/>
            <person name="Ferrer M."/>
            <person name="Sanchez J."/>
        </authorList>
    </citation>
    <scope>NUCLEOTIDE SEQUENCE</scope>
</reference>
<dbReference type="GO" id="GO:0016787">
    <property type="term" value="F:hydrolase activity"/>
    <property type="evidence" value="ECO:0007669"/>
    <property type="project" value="UniProtKB-KW"/>
</dbReference>
<dbReference type="SUPFAM" id="SSF51556">
    <property type="entry name" value="Metallo-dependent hydrolases"/>
    <property type="match status" value="1"/>
</dbReference>
<dbReference type="Gene3D" id="3.20.20.140">
    <property type="entry name" value="Metal-dependent hydrolases"/>
    <property type="match status" value="1"/>
</dbReference>
<evidence type="ECO:0000259" key="1">
    <source>
        <dbReference type="Pfam" id="PF01979"/>
    </source>
</evidence>
<dbReference type="EMBL" id="AUZX01015294">
    <property type="protein sequence ID" value="EQD29430.1"/>
    <property type="molecule type" value="Genomic_DNA"/>
</dbReference>
<comment type="caution">
    <text evidence="2">The sequence shown here is derived from an EMBL/GenBank/DDBJ whole genome shotgun (WGS) entry which is preliminary data.</text>
</comment>
<reference evidence="2" key="2">
    <citation type="journal article" date="2014" name="ISME J.">
        <title>Microbial stratification in low pH oxic and suboxic macroscopic growths along an acid mine drainage.</title>
        <authorList>
            <person name="Mendez-Garcia C."/>
            <person name="Mesa V."/>
            <person name="Sprenger R.R."/>
            <person name="Richter M."/>
            <person name="Diez M.S."/>
            <person name="Solano J."/>
            <person name="Bargiela R."/>
            <person name="Golyshina O.V."/>
            <person name="Manteca A."/>
            <person name="Ramos J.L."/>
            <person name="Gallego J.R."/>
            <person name="Llorente I."/>
            <person name="Martins Dos Santos V.A."/>
            <person name="Jensen O.N."/>
            <person name="Pelaez A.I."/>
            <person name="Sanchez J."/>
            <person name="Ferrer M."/>
        </authorList>
    </citation>
    <scope>NUCLEOTIDE SEQUENCE</scope>
</reference>
<name>T0ZHX8_9ZZZZ</name>
<evidence type="ECO:0000313" key="2">
    <source>
        <dbReference type="EMBL" id="EQD29430.1"/>
    </source>
</evidence>
<accession>T0ZHX8</accession>
<dbReference type="InterPro" id="IPR032466">
    <property type="entry name" value="Metal_Hydrolase"/>
</dbReference>
<protein>
    <submittedName>
        <fullName evidence="2">Amidohydrolase family</fullName>
    </submittedName>
</protein>
<dbReference type="InterPro" id="IPR051781">
    <property type="entry name" value="Metallo-dep_Hydrolase"/>
</dbReference>
<feature type="non-terminal residue" evidence="2">
    <location>
        <position position="1"/>
    </location>
</feature>
<keyword evidence="2" id="KW-0378">Hydrolase</keyword>
<dbReference type="PANTHER" id="PTHR43135:SF3">
    <property type="entry name" value="ALPHA-D-RIBOSE 1-METHYLPHOSPHONATE 5-TRIPHOSPHATE DIPHOSPHATASE"/>
    <property type="match status" value="1"/>
</dbReference>
<sequence length="129" mass="15017">FQRIKENNIPMVYGPLDSLPYKVELKHESWRNTEYLMKSGVKFSMMSDHPVILQRNIFYTMRHFMRFGMEKHEVISKLTSDAAEILGISNLGRIEKGFLPSMILWNDDPFSLTSHPITVIGEGKIVYHT</sequence>